<feature type="chain" id="PRO_5003027402" description="Gliding motility-associated C-terminal domain-containing protein" evidence="1">
    <location>
        <begin position="28"/>
        <end position="238"/>
    </location>
</feature>
<gene>
    <name evidence="2" type="ORF">HMPREF9019_0169</name>
</gene>
<dbReference type="Pfam" id="PF13585">
    <property type="entry name" value="CHU_C"/>
    <property type="match status" value="1"/>
</dbReference>
<evidence type="ECO:0008006" key="4">
    <source>
        <dbReference type="Google" id="ProtNLM"/>
    </source>
</evidence>
<evidence type="ECO:0000256" key="1">
    <source>
        <dbReference type="SAM" id="SignalP"/>
    </source>
</evidence>
<feature type="signal peptide" evidence="1">
    <location>
        <begin position="1"/>
        <end position="27"/>
    </location>
</feature>
<comment type="caution">
    <text evidence="2">The sequence shown here is derived from an EMBL/GenBank/DDBJ whole genome shotgun (WGS) entry which is preliminary data.</text>
</comment>
<evidence type="ECO:0000313" key="2">
    <source>
        <dbReference type="EMBL" id="EFA96754.1"/>
    </source>
</evidence>
<dbReference type="EMBL" id="ADEF01000061">
    <property type="protein sequence ID" value="EFA96754.1"/>
    <property type="molecule type" value="Genomic_DNA"/>
</dbReference>
<protein>
    <recommendedName>
        <fullName evidence="4">Gliding motility-associated C-terminal domain-containing protein</fullName>
    </recommendedName>
</protein>
<name>D1W1I6_9BACT</name>
<dbReference type="InterPro" id="IPR026341">
    <property type="entry name" value="T9SS_type_B"/>
</dbReference>
<dbReference type="AlphaFoldDB" id="D1W1I6"/>
<keyword evidence="1" id="KW-0732">Signal</keyword>
<reference evidence="2 3" key="1">
    <citation type="submission" date="2009-12" db="EMBL/GenBank/DDBJ databases">
        <title>Genome Sequence of Prevotella timonensis CRIS 5C-B1.</title>
        <authorList>
            <person name="Durkin A.S."/>
            <person name="Madupu R."/>
            <person name="Torralba M."/>
            <person name="Methe B."/>
            <person name="Sutton G."/>
            <person name="Strausberg R.L."/>
            <person name="Nelson K.E."/>
        </authorList>
    </citation>
    <scope>NUCLEOTIDE SEQUENCE [LARGE SCALE GENOMIC DNA]</scope>
    <source>
        <strain evidence="2 3">CRIS 5C-B1</strain>
    </source>
</reference>
<sequence>MDKQNNGMKIKFIISTLTLLFPLLLSAQEQPTINPHAVYFSDKGEPSEPTTSISGSAPLRVLLTANESHTTGWTAYYEWRITLEGEKAPYLVRYEKDTEVRFTKAGAHRIVLYAIFTQGQDSVKYTQEYWADAQPITVSISESKLEMPNAFSPNGDGINDVYKAKEGWQSIIEFKGYIFNRWGQKLFEWHNPAEGWDGKYQGKDVKQGVYFCLVKAKGADGQVFNIKTDVNLLRTYQP</sequence>
<keyword evidence="3" id="KW-1185">Reference proteome</keyword>
<dbReference type="NCBIfam" id="TIGR04131">
    <property type="entry name" value="Bac_Flav_CTERM"/>
    <property type="match status" value="1"/>
</dbReference>
<accession>D1W1I6</accession>
<dbReference type="Proteomes" id="UP000004001">
    <property type="component" value="Unassembled WGS sequence"/>
</dbReference>
<dbReference type="eggNOG" id="COG3291">
    <property type="taxonomic scope" value="Bacteria"/>
</dbReference>
<organism evidence="2 3">
    <name type="scientific">Hoylesella timonensis CRIS 5C-B1</name>
    <dbReference type="NCBI Taxonomy" id="679189"/>
    <lineage>
        <taxon>Bacteria</taxon>
        <taxon>Pseudomonadati</taxon>
        <taxon>Bacteroidota</taxon>
        <taxon>Bacteroidia</taxon>
        <taxon>Bacteroidales</taxon>
        <taxon>Prevotellaceae</taxon>
        <taxon>Hoylesella</taxon>
    </lineage>
</organism>
<evidence type="ECO:0000313" key="3">
    <source>
        <dbReference type="Proteomes" id="UP000004001"/>
    </source>
</evidence>
<proteinExistence type="predicted"/>